<dbReference type="InterPro" id="IPR051992">
    <property type="entry name" value="OxStress_Response_Reg"/>
</dbReference>
<dbReference type="EMBL" id="JBFOLK010000008">
    <property type="protein sequence ID" value="KAL2493169.1"/>
    <property type="molecule type" value="Genomic_DNA"/>
</dbReference>
<feature type="region of interest" description="Disordered" evidence="3">
    <location>
        <begin position="31"/>
        <end position="70"/>
    </location>
</feature>
<comment type="caution">
    <text evidence="4">The sequence shown here is derived from an EMBL/GenBank/DDBJ whole genome shotgun (WGS) entry which is preliminary data.</text>
</comment>
<name>A0ABD1RYX9_9LAMI</name>
<proteinExistence type="predicted"/>
<dbReference type="PANTHER" id="PTHR33172:SF29">
    <property type="entry name" value="OS06G0559400 PROTEIN"/>
    <property type="match status" value="1"/>
</dbReference>
<dbReference type="GO" id="GO:0005634">
    <property type="term" value="C:nucleus"/>
    <property type="evidence" value="ECO:0007669"/>
    <property type="project" value="UniProtKB-SubCell"/>
</dbReference>
<dbReference type="GO" id="GO:0006950">
    <property type="term" value="P:response to stress"/>
    <property type="evidence" value="ECO:0007669"/>
    <property type="project" value="UniProtKB-ARBA"/>
</dbReference>
<organism evidence="4 5">
    <name type="scientific">Abeliophyllum distichum</name>
    <dbReference type="NCBI Taxonomy" id="126358"/>
    <lineage>
        <taxon>Eukaryota</taxon>
        <taxon>Viridiplantae</taxon>
        <taxon>Streptophyta</taxon>
        <taxon>Embryophyta</taxon>
        <taxon>Tracheophyta</taxon>
        <taxon>Spermatophyta</taxon>
        <taxon>Magnoliopsida</taxon>
        <taxon>eudicotyledons</taxon>
        <taxon>Gunneridae</taxon>
        <taxon>Pentapetalae</taxon>
        <taxon>asterids</taxon>
        <taxon>lamiids</taxon>
        <taxon>Lamiales</taxon>
        <taxon>Oleaceae</taxon>
        <taxon>Forsythieae</taxon>
        <taxon>Abeliophyllum</taxon>
    </lineage>
</organism>
<dbReference type="Proteomes" id="UP001604336">
    <property type="component" value="Unassembled WGS sequence"/>
</dbReference>
<evidence type="ECO:0000256" key="1">
    <source>
        <dbReference type="ARBA" id="ARBA00004123"/>
    </source>
</evidence>
<dbReference type="AlphaFoldDB" id="A0ABD1RYX9"/>
<keyword evidence="5" id="KW-1185">Reference proteome</keyword>
<keyword evidence="2" id="KW-0539">Nucleus</keyword>
<feature type="compositionally biased region" description="Polar residues" evidence="3">
    <location>
        <begin position="178"/>
        <end position="192"/>
    </location>
</feature>
<evidence type="ECO:0000256" key="2">
    <source>
        <dbReference type="ARBA" id="ARBA00023242"/>
    </source>
</evidence>
<comment type="subcellular location">
    <subcellularLocation>
        <location evidence="1">Nucleus</location>
    </subcellularLocation>
</comment>
<evidence type="ECO:0000256" key="3">
    <source>
        <dbReference type="SAM" id="MobiDB-lite"/>
    </source>
</evidence>
<gene>
    <name evidence="4" type="ORF">Adt_28797</name>
</gene>
<evidence type="ECO:0000313" key="4">
    <source>
        <dbReference type="EMBL" id="KAL2493169.1"/>
    </source>
</evidence>
<feature type="region of interest" description="Disordered" evidence="3">
    <location>
        <begin position="170"/>
        <end position="192"/>
    </location>
</feature>
<accession>A0ABD1RYX9</accession>
<dbReference type="PANTHER" id="PTHR33172">
    <property type="entry name" value="OS08G0516900 PROTEIN"/>
    <property type="match status" value="1"/>
</dbReference>
<reference evidence="5" key="1">
    <citation type="submission" date="2024-07" db="EMBL/GenBank/DDBJ databases">
        <title>Two chromosome-level genome assemblies of Korean endemic species Abeliophyllum distichum and Forsythia ovata (Oleaceae).</title>
        <authorList>
            <person name="Jang H."/>
        </authorList>
    </citation>
    <scope>NUCLEOTIDE SEQUENCE [LARGE SCALE GENOMIC DNA]</scope>
</reference>
<evidence type="ECO:0000313" key="5">
    <source>
        <dbReference type="Proteomes" id="UP001604336"/>
    </source>
</evidence>
<sequence length="192" mass="20817">MAAGNPRVFQDSWFQNRDISENCISFSDSSVEDSVFSNGSSSSSSSSLSSTLDTADDASSSASSSQSVNSSGALYDLSDLMEELPIKRGLSRFYEGKSESFTSLTMVKSLEDLMKKGTPYKRKMKSSKSYAAGLNSYKPYTLPKPIILKKTPKATFSSSFLSKKRNIINDSSSKESRISSGVTSSARDQAFC</sequence>
<protein>
    <submittedName>
        <fullName evidence="4">Oxidative stress 3</fullName>
    </submittedName>
</protein>